<feature type="domain" description="Chaperone DnaJ C-terminal" evidence="1">
    <location>
        <begin position="94"/>
        <end position="249"/>
    </location>
</feature>
<dbReference type="GO" id="GO:0051082">
    <property type="term" value="F:unfolded protein binding"/>
    <property type="evidence" value="ECO:0007669"/>
    <property type="project" value="InterPro"/>
</dbReference>
<dbReference type="Pfam" id="PF01556">
    <property type="entry name" value="DnaJ_C"/>
    <property type="match status" value="1"/>
</dbReference>
<sequence>MLLLFLASVFSFDDDTDLYELTGIPYSASTQEIRDMASNYLNDSINSNNEVLKAYKILNNTSLRHFYDLYGMDGINNPDKHRGFNKPLKKTQMVPIYDFYAGVKYTYILSRSRVCKCPNPGFMCSFCHGSTTVIEDIPITFELKRGATDPIIFVIPNITDSSEYLEPSNLKFIVKSAPDPFTLRKGNDIHITSSQSLDSLYPGFNLSYQFIDHETYYVNVTEVSSTIVVPGRGMPIEGTEKYGNLYIHFIY</sequence>
<name>A0A1J4K161_9EUKA</name>
<evidence type="ECO:0000313" key="3">
    <source>
        <dbReference type="Proteomes" id="UP000179807"/>
    </source>
</evidence>
<proteinExistence type="predicted"/>
<reference evidence="2" key="1">
    <citation type="submission" date="2016-10" db="EMBL/GenBank/DDBJ databases">
        <authorList>
            <person name="Benchimol M."/>
            <person name="Almeida L.G."/>
            <person name="Vasconcelos A.T."/>
            <person name="Perreira-Neves A."/>
            <person name="Rosa I.A."/>
            <person name="Tasca T."/>
            <person name="Bogo M.R."/>
            <person name="de Souza W."/>
        </authorList>
    </citation>
    <scope>NUCLEOTIDE SEQUENCE [LARGE SCALE GENOMIC DNA]</scope>
    <source>
        <strain evidence="2">K</strain>
    </source>
</reference>
<protein>
    <recommendedName>
        <fullName evidence="1">Chaperone DnaJ C-terminal domain-containing protein</fullName>
    </recommendedName>
</protein>
<gene>
    <name evidence="2" type="ORF">TRFO_27304</name>
</gene>
<dbReference type="InterPro" id="IPR008971">
    <property type="entry name" value="HSP40/DnaJ_pept-bd"/>
</dbReference>
<evidence type="ECO:0000259" key="1">
    <source>
        <dbReference type="Pfam" id="PF01556"/>
    </source>
</evidence>
<dbReference type="Proteomes" id="UP000179807">
    <property type="component" value="Unassembled WGS sequence"/>
</dbReference>
<dbReference type="Gene3D" id="2.60.260.20">
    <property type="entry name" value="Urease metallochaperone UreE, N-terminal domain"/>
    <property type="match status" value="1"/>
</dbReference>
<dbReference type="VEuPathDB" id="TrichDB:TRFO_27304"/>
<dbReference type="RefSeq" id="XP_068358255.1">
    <property type="nucleotide sequence ID" value="XM_068505464.1"/>
</dbReference>
<accession>A0A1J4K161</accession>
<dbReference type="AlphaFoldDB" id="A0A1J4K161"/>
<dbReference type="InterPro" id="IPR036869">
    <property type="entry name" value="J_dom_sf"/>
</dbReference>
<evidence type="ECO:0000313" key="2">
    <source>
        <dbReference type="EMBL" id="OHT05119.1"/>
    </source>
</evidence>
<dbReference type="SUPFAM" id="SSF49493">
    <property type="entry name" value="HSP40/DnaJ peptide-binding domain"/>
    <property type="match status" value="1"/>
</dbReference>
<dbReference type="EMBL" id="MLAK01000770">
    <property type="protein sequence ID" value="OHT05119.1"/>
    <property type="molecule type" value="Genomic_DNA"/>
</dbReference>
<dbReference type="PANTHER" id="PTHR43888">
    <property type="entry name" value="DNAJ-LIKE-2, ISOFORM A-RELATED"/>
    <property type="match status" value="1"/>
</dbReference>
<organism evidence="2 3">
    <name type="scientific">Tritrichomonas foetus</name>
    <dbReference type="NCBI Taxonomy" id="1144522"/>
    <lineage>
        <taxon>Eukaryota</taxon>
        <taxon>Metamonada</taxon>
        <taxon>Parabasalia</taxon>
        <taxon>Tritrichomonadida</taxon>
        <taxon>Tritrichomonadidae</taxon>
        <taxon>Tritrichomonas</taxon>
    </lineage>
</organism>
<dbReference type="GO" id="GO:0006457">
    <property type="term" value="P:protein folding"/>
    <property type="evidence" value="ECO:0007669"/>
    <property type="project" value="InterPro"/>
</dbReference>
<keyword evidence="3" id="KW-1185">Reference proteome</keyword>
<comment type="caution">
    <text evidence="2">The sequence shown here is derived from an EMBL/GenBank/DDBJ whole genome shotgun (WGS) entry which is preliminary data.</text>
</comment>
<dbReference type="InterPro" id="IPR044713">
    <property type="entry name" value="DNJA1/2-like"/>
</dbReference>
<dbReference type="GeneID" id="94840168"/>
<dbReference type="SUPFAM" id="SSF46565">
    <property type="entry name" value="Chaperone J-domain"/>
    <property type="match status" value="1"/>
</dbReference>
<dbReference type="InterPro" id="IPR002939">
    <property type="entry name" value="DnaJ_C"/>
</dbReference>
<dbReference type="GO" id="GO:0030544">
    <property type="term" value="F:Hsp70 protein binding"/>
    <property type="evidence" value="ECO:0007669"/>
    <property type="project" value="InterPro"/>
</dbReference>